<organism evidence="1">
    <name type="scientific">Siphoviridae sp. ctJhT5</name>
    <dbReference type="NCBI Taxonomy" id="2826242"/>
    <lineage>
        <taxon>Viruses</taxon>
        <taxon>Duplodnaviria</taxon>
        <taxon>Heunggongvirae</taxon>
        <taxon>Uroviricota</taxon>
        <taxon>Caudoviricetes</taxon>
    </lineage>
</organism>
<protein>
    <submittedName>
        <fullName evidence="1">Uncharacterized protein</fullName>
    </submittedName>
</protein>
<proteinExistence type="predicted"/>
<reference evidence="1" key="1">
    <citation type="journal article" date="2021" name="Proc. Natl. Acad. Sci. U.S.A.">
        <title>A Catalog of Tens of Thousands of Viruses from Human Metagenomes Reveals Hidden Associations with Chronic Diseases.</title>
        <authorList>
            <person name="Tisza M.J."/>
            <person name="Buck C.B."/>
        </authorList>
    </citation>
    <scope>NUCLEOTIDE SEQUENCE</scope>
    <source>
        <strain evidence="1">CtJhT5</strain>
    </source>
</reference>
<dbReference type="EMBL" id="BK015771">
    <property type="protein sequence ID" value="DAE24254.1"/>
    <property type="molecule type" value="Genomic_DNA"/>
</dbReference>
<evidence type="ECO:0000313" key="1">
    <source>
        <dbReference type="EMBL" id="DAE24254.1"/>
    </source>
</evidence>
<accession>A0A8S5QYH4</accession>
<sequence>MTWTIILFILGIALGREYANMKFRNRNQIIFYRLSKSAKSEVVKIINEMDD</sequence>
<name>A0A8S5QYH4_9CAUD</name>